<feature type="binding site" evidence="7">
    <location>
        <position position="150"/>
    </location>
    <ligand>
        <name>a 1,2-diacyl-sn-glycero-3-phospho-(1'-sn-glycerol)</name>
        <dbReference type="ChEBI" id="CHEBI:64716"/>
    </ligand>
</feature>
<dbReference type="UniPathway" id="UPA00664"/>
<feature type="transmembrane region" description="Helical" evidence="7">
    <location>
        <begin position="20"/>
        <end position="38"/>
    </location>
</feature>
<evidence type="ECO:0000313" key="8">
    <source>
        <dbReference type="EMBL" id="RXG22624.1"/>
    </source>
</evidence>
<feature type="transmembrane region" description="Helical" evidence="7">
    <location>
        <begin position="246"/>
        <end position="263"/>
    </location>
</feature>
<evidence type="ECO:0000256" key="2">
    <source>
        <dbReference type="ARBA" id="ARBA00022475"/>
    </source>
</evidence>
<keyword evidence="3 7" id="KW-0808">Transferase</keyword>
<dbReference type="InterPro" id="IPR001640">
    <property type="entry name" value="Lgt"/>
</dbReference>
<dbReference type="GO" id="GO:0008961">
    <property type="term" value="F:phosphatidylglycerol-prolipoprotein diacylglyceryl transferase activity"/>
    <property type="evidence" value="ECO:0007669"/>
    <property type="project" value="UniProtKB-UniRule"/>
</dbReference>
<dbReference type="GO" id="GO:0005886">
    <property type="term" value="C:plasma membrane"/>
    <property type="evidence" value="ECO:0007669"/>
    <property type="project" value="UniProtKB-SubCell"/>
</dbReference>
<keyword evidence="9" id="KW-1185">Reference proteome</keyword>
<dbReference type="EMBL" id="QOVM01000003">
    <property type="protein sequence ID" value="RXG22624.1"/>
    <property type="molecule type" value="Genomic_DNA"/>
</dbReference>
<dbReference type="HAMAP" id="MF_01147">
    <property type="entry name" value="Lgt"/>
    <property type="match status" value="1"/>
</dbReference>
<dbReference type="PANTHER" id="PTHR30589:SF0">
    <property type="entry name" value="PHOSPHATIDYLGLYCEROL--PROLIPOPROTEIN DIACYLGLYCERYL TRANSFERASE"/>
    <property type="match status" value="1"/>
</dbReference>
<feature type="transmembrane region" description="Helical" evidence="7">
    <location>
        <begin position="58"/>
        <end position="78"/>
    </location>
</feature>
<comment type="catalytic activity">
    <reaction evidence="7">
        <text>L-cysteinyl-[prolipoprotein] + a 1,2-diacyl-sn-glycero-3-phospho-(1'-sn-glycerol) = an S-1,2-diacyl-sn-glyceryl-L-cysteinyl-[prolipoprotein] + sn-glycerol 1-phosphate + H(+)</text>
        <dbReference type="Rhea" id="RHEA:56712"/>
        <dbReference type="Rhea" id="RHEA-COMP:14679"/>
        <dbReference type="Rhea" id="RHEA-COMP:14680"/>
        <dbReference type="ChEBI" id="CHEBI:15378"/>
        <dbReference type="ChEBI" id="CHEBI:29950"/>
        <dbReference type="ChEBI" id="CHEBI:57685"/>
        <dbReference type="ChEBI" id="CHEBI:64716"/>
        <dbReference type="ChEBI" id="CHEBI:140658"/>
        <dbReference type="EC" id="2.5.1.145"/>
    </reaction>
</comment>
<evidence type="ECO:0000256" key="4">
    <source>
        <dbReference type="ARBA" id="ARBA00022692"/>
    </source>
</evidence>
<evidence type="ECO:0000313" key="9">
    <source>
        <dbReference type="Proteomes" id="UP000289238"/>
    </source>
</evidence>
<name>A0A4Q0P7F2_9FLAO</name>
<evidence type="ECO:0000256" key="6">
    <source>
        <dbReference type="ARBA" id="ARBA00023136"/>
    </source>
</evidence>
<comment type="pathway">
    <text evidence="7">Protein modification; lipoprotein biosynthesis (diacylglyceryl transfer).</text>
</comment>
<dbReference type="Proteomes" id="UP000289238">
    <property type="component" value="Unassembled WGS sequence"/>
</dbReference>
<dbReference type="NCBIfam" id="TIGR00544">
    <property type="entry name" value="lgt"/>
    <property type="match status" value="1"/>
</dbReference>
<keyword evidence="6 7" id="KW-0472">Membrane</keyword>
<gene>
    <name evidence="7" type="primary">lgt</name>
    <name evidence="8" type="ORF">DSM00_1726</name>
</gene>
<protein>
    <recommendedName>
        <fullName evidence="7">Phosphatidylglycerol--prolipoprotein diacylglyceryl transferase</fullName>
        <ecNumber evidence="7">2.5.1.145</ecNumber>
    </recommendedName>
</protein>
<comment type="subcellular location">
    <subcellularLocation>
        <location evidence="7">Cell membrane</location>
        <topology evidence="7">Multi-pass membrane protein</topology>
    </subcellularLocation>
</comment>
<dbReference type="Pfam" id="PF01790">
    <property type="entry name" value="LGT"/>
    <property type="match status" value="1"/>
</dbReference>
<dbReference type="GO" id="GO:0042158">
    <property type="term" value="P:lipoprotein biosynthetic process"/>
    <property type="evidence" value="ECO:0007669"/>
    <property type="project" value="UniProtKB-UniRule"/>
</dbReference>
<keyword evidence="4 7" id="KW-0812">Transmembrane</keyword>
<dbReference type="AlphaFoldDB" id="A0A4Q0P7F2"/>
<feature type="transmembrane region" description="Helical" evidence="7">
    <location>
        <begin position="283"/>
        <end position="303"/>
    </location>
</feature>
<feature type="transmembrane region" description="Helical" evidence="7">
    <location>
        <begin position="98"/>
        <end position="122"/>
    </location>
</feature>
<keyword evidence="2 7" id="KW-1003">Cell membrane</keyword>
<evidence type="ECO:0000256" key="7">
    <source>
        <dbReference type="HAMAP-Rule" id="MF_01147"/>
    </source>
</evidence>
<comment type="similarity">
    <text evidence="1 7">Belongs to the Lgt family.</text>
</comment>
<evidence type="ECO:0000256" key="1">
    <source>
        <dbReference type="ARBA" id="ARBA00007150"/>
    </source>
</evidence>
<comment type="function">
    <text evidence="7">Catalyzes the transfer of the diacylglyceryl group from phosphatidylglycerol to the sulfhydryl group of the N-terminal cysteine of a prolipoprotein, the first step in the formation of mature lipoproteins.</text>
</comment>
<proteinExistence type="inferred from homology"/>
<feature type="transmembrane region" description="Helical" evidence="7">
    <location>
        <begin position="134"/>
        <end position="155"/>
    </location>
</feature>
<dbReference type="OrthoDB" id="871140at2"/>
<organism evidence="8 9">
    <name type="scientific">Leeuwenhoekiella aequorea</name>
    <dbReference type="NCBI Taxonomy" id="283736"/>
    <lineage>
        <taxon>Bacteria</taxon>
        <taxon>Pseudomonadati</taxon>
        <taxon>Bacteroidota</taxon>
        <taxon>Flavobacteriia</taxon>
        <taxon>Flavobacteriales</taxon>
        <taxon>Flavobacteriaceae</taxon>
        <taxon>Leeuwenhoekiella</taxon>
    </lineage>
</organism>
<accession>A0A4Q0P7F2</accession>
<evidence type="ECO:0000256" key="5">
    <source>
        <dbReference type="ARBA" id="ARBA00022989"/>
    </source>
</evidence>
<comment type="caution">
    <text evidence="8">The sequence shown here is derived from an EMBL/GenBank/DDBJ whole genome shotgun (WGS) entry which is preliminary data.</text>
</comment>
<evidence type="ECO:0000256" key="3">
    <source>
        <dbReference type="ARBA" id="ARBA00022679"/>
    </source>
</evidence>
<dbReference type="PANTHER" id="PTHR30589">
    <property type="entry name" value="PROLIPOPROTEIN DIACYLGLYCERYL TRANSFERASE"/>
    <property type="match status" value="1"/>
</dbReference>
<sequence>MLPLKMTWNPSTGLDLGFLTIHYYSLMFVLAFSLGWYLMKRVYKYEGVEEEKLDPLFIYSVLAILLGARLGHVFFYQTELLWEDPLSVLLPFRFVPEIEYTGFQGLASHGAAIGMIFAMYLYNKKILKKSVLWLLDRVILPVSLGAIFVRIGNFFNSEMVGKITDSNLGIKFVQDQYNKYEVQRITGIAEEHKAFRALTDDPQFANYIAEIPFRFPGQLMEATGYIFVFLILMFVYWKTNLRKKEGLIFGLFLVLLWTVRFIVEFFKRAQVEGRENWVFGLNTGQILSVPFILIGIFLIVRGLNQKQNPQY</sequence>
<feature type="transmembrane region" description="Helical" evidence="7">
    <location>
        <begin position="222"/>
        <end position="239"/>
    </location>
</feature>
<dbReference type="RefSeq" id="WP_128757614.1">
    <property type="nucleotide sequence ID" value="NZ_QOVM01000003.1"/>
</dbReference>
<keyword evidence="5 7" id="KW-1133">Transmembrane helix</keyword>
<keyword evidence="8" id="KW-0449">Lipoprotein</keyword>
<reference evidence="8 9" key="1">
    <citation type="submission" date="2018-07" db="EMBL/GenBank/DDBJ databases">
        <title>Leeuwenhoekiella genomics.</title>
        <authorList>
            <person name="Tahon G."/>
            <person name="Willems A."/>
        </authorList>
    </citation>
    <scope>NUCLEOTIDE SEQUENCE [LARGE SCALE GENOMIC DNA]</scope>
    <source>
        <strain evidence="8 9">LMG 22550</strain>
    </source>
</reference>
<dbReference type="EC" id="2.5.1.145" evidence="7"/>